<comment type="similarity">
    <text evidence="1">Belongs to the LysR transcriptional regulatory family.</text>
</comment>
<evidence type="ECO:0000256" key="3">
    <source>
        <dbReference type="ARBA" id="ARBA00023125"/>
    </source>
</evidence>
<dbReference type="RefSeq" id="WP_123783399.1">
    <property type="nucleotide sequence ID" value="NZ_RKIK01000093.1"/>
</dbReference>
<evidence type="ECO:0000256" key="4">
    <source>
        <dbReference type="ARBA" id="ARBA00023163"/>
    </source>
</evidence>
<dbReference type="Pfam" id="PF03466">
    <property type="entry name" value="LysR_substrate"/>
    <property type="match status" value="1"/>
</dbReference>
<dbReference type="PANTHER" id="PTHR30537">
    <property type="entry name" value="HTH-TYPE TRANSCRIPTIONAL REGULATOR"/>
    <property type="match status" value="1"/>
</dbReference>
<proteinExistence type="inferred from homology"/>
<dbReference type="Pfam" id="PF00126">
    <property type="entry name" value="HTH_1"/>
    <property type="match status" value="1"/>
</dbReference>
<keyword evidence="4" id="KW-0804">Transcription</keyword>
<evidence type="ECO:0000313" key="7">
    <source>
        <dbReference type="Proteomes" id="UP000278792"/>
    </source>
</evidence>
<dbReference type="AlphaFoldDB" id="A0A3N3DUD4"/>
<evidence type="ECO:0000313" key="6">
    <source>
        <dbReference type="EMBL" id="ROV58105.1"/>
    </source>
</evidence>
<reference evidence="6 7" key="1">
    <citation type="submission" date="2018-11" db="EMBL/GenBank/DDBJ databases">
        <title>Vibrio ponticus strain CAIM 1751 pathogenic for the snapper Lutjanus guttatus.</title>
        <authorList>
            <person name="Soto-Rodriguez S."/>
            <person name="Lozano-Olvera R."/>
            <person name="Gomez-Gil B."/>
        </authorList>
    </citation>
    <scope>NUCLEOTIDE SEQUENCE [LARGE SCALE GENOMIC DNA]</scope>
    <source>
        <strain evidence="6 7">CAIM 1751</strain>
    </source>
</reference>
<dbReference type="CDD" id="cd08422">
    <property type="entry name" value="PBP2_CrgA_like"/>
    <property type="match status" value="1"/>
</dbReference>
<keyword evidence="2" id="KW-0805">Transcription regulation</keyword>
<dbReference type="PANTHER" id="PTHR30537:SF5">
    <property type="entry name" value="HTH-TYPE TRANSCRIPTIONAL ACTIVATOR TTDR-RELATED"/>
    <property type="match status" value="1"/>
</dbReference>
<organism evidence="6 7">
    <name type="scientific">Vibrio ponticus</name>
    <dbReference type="NCBI Taxonomy" id="265668"/>
    <lineage>
        <taxon>Bacteria</taxon>
        <taxon>Pseudomonadati</taxon>
        <taxon>Pseudomonadota</taxon>
        <taxon>Gammaproteobacteria</taxon>
        <taxon>Vibrionales</taxon>
        <taxon>Vibrionaceae</taxon>
        <taxon>Vibrio</taxon>
    </lineage>
</organism>
<gene>
    <name evidence="6" type="ORF">EGH82_20000</name>
</gene>
<dbReference type="InterPro" id="IPR036388">
    <property type="entry name" value="WH-like_DNA-bd_sf"/>
</dbReference>
<dbReference type="GO" id="GO:0003677">
    <property type="term" value="F:DNA binding"/>
    <property type="evidence" value="ECO:0007669"/>
    <property type="project" value="UniProtKB-KW"/>
</dbReference>
<evidence type="ECO:0000259" key="5">
    <source>
        <dbReference type="PROSITE" id="PS50931"/>
    </source>
</evidence>
<dbReference type="InterPro" id="IPR005119">
    <property type="entry name" value="LysR_subst-bd"/>
</dbReference>
<dbReference type="InterPro" id="IPR000847">
    <property type="entry name" value="LysR_HTH_N"/>
</dbReference>
<evidence type="ECO:0000256" key="2">
    <source>
        <dbReference type="ARBA" id="ARBA00023015"/>
    </source>
</evidence>
<protein>
    <submittedName>
        <fullName evidence="6">LysR family transcriptional regulator</fullName>
    </submittedName>
</protein>
<dbReference type="SUPFAM" id="SSF46785">
    <property type="entry name" value="Winged helix' DNA-binding domain"/>
    <property type="match status" value="1"/>
</dbReference>
<comment type="caution">
    <text evidence="6">The sequence shown here is derived from an EMBL/GenBank/DDBJ whole genome shotgun (WGS) entry which is preliminary data.</text>
</comment>
<dbReference type="Gene3D" id="1.10.10.10">
    <property type="entry name" value="Winged helix-like DNA-binding domain superfamily/Winged helix DNA-binding domain"/>
    <property type="match status" value="1"/>
</dbReference>
<dbReference type="InterPro" id="IPR036390">
    <property type="entry name" value="WH_DNA-bd_sf"/>
</dbReference>
<accession>A0A3N3DUD4</accession>
<dbReference type="GO" id="GO:0003700">
    <property type="term" value="F:DNA-binding transcription factor activity"/>
    <property type="evidence" value="ECO:0007669"/>
    <property type="project" value="InterPro"/>
</dbReference>
<sequence length="296" mass="33307">MDRITSMEIFVRAVQLGSFAAVADERGISAQMVGKHVRGLEAGLGTKLLAKSTRFQKVTAAGERYYQRCLTILAELKAAEEDIYRNMNEPSGTLKICTGVNVGIKVLAPSLARFMQRYPKLEIDLVVDNRLPDIKKDGFEVIFRDKVDGYENLIAHKLKSFEMIVCASPEYLQQHGTPNHPDELSNHQCLQSSLLYLNHNWSFFDGKQHFKPEVSSKLTINSGQAMMSAAIEGAGITMQPIFQVNNALKDGRLVQVLADYQLPEVSLYMIYLPSLRNTARLTLLKEHLQQTLKQYV</sequence>
<name>A0A3N3DUD4_9VIBR</name>
<dbReference type="EMBL" id="RKIK01000093">
    <property type="protein sequence ID" value="ROV58105.1"/>
    <property type="molecule type" value="Genomic_DNA"/>
</dbReference>
<dbReference type="Gene3D" id="3.40.190.290">
    <property type="match status" value="1"/>
</dbReference>
<dbReference type="PROSITE" id="PS50931">
    <property type="entry name" value="HTH_LYSR"/>
    <property type="match status" value="1"/>
</dbReference>
<dbReference type="InterPro" id="IPR058163">
    <property type="entry name" value="LysR-type_TF_proteobact-type"/>
</dbReference>
<keyword evidence="3" id="KW-0238">DNA-binding</keyword>
<feature type="domain" description="HTH lysR-type" evidence="5">
    <location>
        <begin position="1"/>
        <end position="59"/>
    </location>
</feature>
<dbReference type="Proteomes" id="UP000278792">
    <property type="component" value="Unassembled WGS sequence"/>
</dbReference>
<dbReference type="SUPFAM" id="SSF53850">
    <property type="entry name" value="Periplasmic binding protein-like II"/>
    <property type="match status" value="1"/>
</dbReference>
<evidence type="ECO:0000256" key="1">
    <source>
        <dbReference type="ARBA" id="ARBA00009437"/>
    </source>
</evidence>